<reference evidence="2 3" key="1">
    <citation type="submission" date="2020-03" db="EMBL/GenBank/DDBJ databases">
        <title>Comparative genetics of Staphylococcus warneri persistents from caprine mastitis.</title>
        <authorList>
            <person name="Franca C.A."/>
            <person name="Rosa D.S."/>
            <person name="Silva A."/>
            <person name="Rodrigues D.L.N."/>
            <person name="Santos R.G."/>
            <person name="Castillo R.E.H."/>
            <person name="Moreira M.A.S."/>
            <person name="Lima M.C."/>
            <person name="Gouveia G.V."/>
            <person name="Gouveia J.J.S."/>
            <person name="Souza R.F.S."/>
            <person name="Bertram B."/>
            <person name="Azevedo V."/>
            <person name="Costa M."/>
        </authorList>
    </citation>
    <scope>NUCLEOTIDE SEQUENCE [LARGE SCALE GENOMIC DNA]</scope>
    <source>
        <strain evidence="2 3">Cap 9.2</strain>
    </source>
</reference>
<protein>
    <submittedName>
        <fullName evidence="2">Uncharacterized protein</fullName>
    </submittedName>
</protein>
<dbReference type="Proteomes" id="UP000814367">
    <property type="component" value="Unassembled WGS sequence"/>
</dbReference>
<keyword evidence="1" id="KW-0175">Coiled coil</keyword>
<accession>A0ABS9NI96</accession>
<proteinExistence type="predicted"/>
<name>A0ABS9NI96_STAWA</name>
<sequence length="149" mass="17702">MKIEEFQRLGKNVKVIIRKFTENPGKFASVVLQMYWDIEKERDSYKQQRDELINDIAQLRERNVEFEEKLDKEIKLSYEIEKNLYETSKEHDELIKSNASVIKYNAELEKKAKAFDEIALTVLSEDNDVIKNMNNTVTKIVINNLEREE</sequence>
<evidence type="ECO:0000313" key="3">
    <source>
        <dbReference type="Proteomes" id="UP000814367"/>
    </source>
</evidence>
<dbReference type="EMBL" id="JAANHJ010000001">
    <property type="protein sequence ID" value="MCG6225991.1"/>
    <property type="molecule type" value="Genomic_DNA"/>
</dbReference>
<evidence type="ECO:0000256" key="1">
    <source>
        <dbReference type="SAM" id="Coils"/>
    </source>
</evidence>
<dbReference type="RefSeq" id="WP_107543713.1">
    <property type="nucleotide sequence ID" value="NZ_CP049802.1"/>
</dbReference>
<keyword evidence="3" id="KW-1185">Reference proteome</keyword>
<comment type="caution">
    <text evidence="2">The sequence shown here is derived from an EMBL/GenBank/DDBJ whole genome shotgun (WGS) entry which is preliminary data.</text>
</comment>
<feature type="coiled-coil region" evidence="1">
    <location>
        <begin position="35"/>
        <end position="76"/>
    </location>
</feature>
<gene>
    <name evidence="2" type="ORF">G8J23_08345</name>
</gene>
<evidence type="ECO:0000313" key="2">
    <source>
        <dbReference type="EMBL" id="MCG6225991.1"/>
    </source>
</evidence>
<organism evidence="2 3">
    <name type="scientific">Staphylococcus warneri</name>
    <dbReference type="NCBI Taxonomy" id="1292"/>
    <lineage>
        <taxon>Bacteria</taxon>
        <taxon>Bacillati</taxon>
        <taxon>Bacillota</taxon>
        <taxon>Bacilli</taxon>
        <taxon>Bacillales</taxon>
        <taxon>Staphylococcaceae</taxon>
        <taxon>Staphylococcus</taxon>
    </lineage>
</organism>